<proteinExistence type="predicted"/>
<keyword evidence="2" id="KW-1185">Reference proteome</keyword>
<protein>
    <submittedName>
        <fullName evidence="1">Uncharacterized protein</fullName>
    </submittedName>
</protein>
<organism evidence="1 2">
    <name type="scientific">Thermogemmata fonticola</name>
    <dbReference type="NCBI Taxonomy" id="2755323"/>
    <lineage>
        <taxon>Bacteria</taxon>
        <taxon>Pseudomonadati</taxon>
        <taxon>Planctomycetota</taxon>
        <taxon>Planctomycetia</taxon>
        <taxon>Gemmatales</taxon>
        <taxon>Gemmataceae</taxon>
        <taxon>Thermogemmata</taxon>
    </lineage>
</organism>
<accession>A0A7V8VD90</accession>
<comment type="caution">
    <text evidence="1">The sequence shown here is derived from an EMBL/GenBank/DDBJ whole genome shotgun (WGS) entry which is preliminary data.</text>
</comment>
<dbReference type="Proteomes" id="UP000542342">
    <property type="component" value="Unassembled WGS sequence"/>
</dbReference>
<name>A0A7V8VD90_9BACT</name>
<dbReference type="AlphaFoldDB" id="A0A7V8VD90"/>
<dbReference type="RefSeq" id="WP_194537022.1">
    <property type="nucleotide sequence ID" value="NZ_JACEFB010000002.1"/>
</dbReference>
<sequence>MGGMRVLGCLAGLFVLTTSVWGQVLPAGRDVSAYIPSVTPADLPSSYRVPEALAQESSHNEVISAGGFPSRRGMVRVPNVWDAVNGDSLPAPNTNPVSGTWTEPPVISPPALPPGSYPSPYYTEGPGCCGPLGKHGRIGYELYTYTGPNLPFGSGDFVGRLNVGWVVGGGGRTLFFNPTHDAAWVVDLGLSYTYNRGEQQEPVFLDIRQPPRSDPLTGRVIPQPDLYTLSAIRGLHRTNFNFALGRDWWLWGPAANGLQEGWNVRIGGQVGGRWGTAHVDVVPLNQVNGYARRQNVTHGIYLAAHGSLEVPFGGCILFSGLRVEWGYDWTNIVPPLGGDLNNVNLLLTAGIRF</sequence>
<gene>
    <name evidence="1" type="ORF">H0921_05475</name>
</gene>
<evidence type="ECO:0000313" key="1">
    <source>
        <dbReference type="EMBL" id="MBA2225612.1"/>
    </source>
</evidence>
<dbReference type="EMBL" id="JACEFB010000002">
    <property type="protein sequence ID" value="MBA2225612.1"/>
    <property type="molecule type" value="Genomic_DNA"/>
</dbReference>
<reference evidence="1 2" key="1">
    <citation type="submission" date="2020-07" db="EMBL/GenBank/DDBJ databases">
        <title>Thermogemmata thermophila gen. nov., sp. nov., a novel moderate thermophilic planctomycete from a Kamchatka hot spring.</title>
        <authorList>
            <person name="Elcheninov A.G."/>
            <person name="Podosokorskaya O.A."/>
            <person name="Kovaleva O.L."/>
            <person name="Novikov A."/>
            <person name="Bonch-Osmolovskaya E.A."/>
            <person name="Toshchakov S.V."/>
            <person name="Kublanov I.V."/>
        </authorList>
    </citation>
    <scope>NUCLEOTIDE SEQUENCE [LARGE SCALE GENOMIC DNA]</scope>
    <source>
        <strain evidence="1 2">2918</strain>
    </source>
</reference>
<evidence type="ECO:0000313" key="2">
    <source>
        <dbReference type="Proteomes" id="UP000542342"/>
    </source>
</evidence>